<proteinExistence type="predicted"/>
<sequence>MKINDNRNDDWKLGDVLYDTISENYYLIASYKHEIGLVNLKSGISVLSHNHDEYRTIISSDNSNKNVVKQILKHYNGKEDLVKVDNAYLNVED</sequence>
<organism evidence="1 2">
    <name type="scientific">Lactobacillus phage Semele</name>
    <dbReference type="NCBI Taxonomy" id="2079433"/>
    <lineage>
        <taxon>Viruses</taxon>
        <taxon>Duplodnaviria</taxon>
        <taxon>Heunggongvirae</taxon>
        <taxon>Uroviricota</taxon>
        <taxon>Caudoviricetes</taxon>
        <taxon>Herelleviridae</taxon>
        <taxon>Harbinvirus</taxon>
        <taxon>Harbinvirus semele</taxon>
    </lineage>
</organism>
<evidence type="ECO:0000313" key="2">
    <source>
        <dbReference type="Proteomes" id="UP000240377"/>
    </source>
</evidence>
<name>A0A2K9VD21_9CAUD</name>
<dbReference type="RefSeq" id="YP_009798437.1">
    <property type="nucleotide sequence ID" value="NC_047926.1"/>
</dbReference>
<dbReference type="KEGG" id="vg:54988899"/>
<accession>A0A2K9VD21</accession>
<keyword evidence="2" id="KW-1185">Reference proteome</keyword>
<protein>
    <submittedName>
        <fullName evidence="1">Uncharacterized protein</fullName>
    </submittedName>
</protein>
<dbReference type="Proteomes" id="UP000240377">
    <property type="component" value="Segment"/>
</dbReference>
<reference evidence="1" key="1">
    <citation type="submission" date="2018-01" db="EMBL/GenBank/DDBJ databases">
        <title>Lactobacillus phages that infect wine-derived L. plantarum strains.</title>
        <authorList>
            <person name="Kyrkou I."/>
            <person name="Hestbjerg Hansen L."/>
        </authorList>
    </citation>
    <scope>NUCLEOTIDE SEQUENCE [LARGE SCALE GENOMIC DNA]</scope>
</reference>
<dbReference type="EMBL" id="MG765279">
    <property type="protein sequence ID" value="AUV60118.1"/>
    <property type="molecule type" value="Genomic_DNA"/>
</dbReference>
<evidence type="ECO:0000313" key="1">
    <source>
        <dbReference type="EMBL" id="AUV60118.1"/>
    </source>
</evidence>
<dbReference type="GeneID" id="54988899"/>